<gene>
    <name evidence="1" type="ORF">WR25_19660</name>
</gene>
<sequence length="78" mass="9355">MQDVLKKLQRDSYLPVLLGLSGSEKEITVVGRNKYKRKLVNSIVKELEEWVSPYECYQILEKREAKRRKEEEEKNQEK</sequence>
<organism evidence="1 2">
    <name type="scientific">Diploscapter pachys</name>
    <dbReference type="NCBI Taxonomy" id="2018661"/>
    <lineage>
        <taxon>Eukaryota</taxon>
        <taxon>Metazoa</taxon>
        <taxon>Ecdysozoa</taxon>
        <taxon>Nematoda</taxon>
        <taxon>Chromadorea</taxon>
        <taxon>Rhabditida</taxon>
        <taxon>Rhabditina</taxon>
        <taxon>Rhabditomorpha</taxon>
        <taxon>Rhabditoidea</taxon>
        <taxon>Rhabditidae</taxon>
        <taxon>Diploscapter</taxon>
    </lineage>
</organism>
<protein>
    <submittedName>
        <fullName evidence="1">Uncharacterized protein</fullName>
    </submittedName>
</protein>
<keyword evidence="2" id="KW-1185">Reference proteome</keyword>
<comment type="caution">
    <text evidence="1">The sequence shown here is derived from an EMBL/GenBank/DDBJ whole genome shotgun (WGS) entry which is preliminary data.</text>
</comment>
<reference evidence="1 2" key="1">
    <citation type="journal article" date="2017" name="Curr. Biol.">
        <title>Genome architecture and evolution of a unichromosomal asexual nematode.</title>
        <authorList>
            <person name="Fradin H."/>
            <person name="Zegar C."/>
            <person name="Gutwein M."/>
            <person name="Lucas J."/>
            <person name="Kovtun M."/>
            <person name="Corcoran D."/>
            <person name="Baugh L.R."/>
            <person name="Kiontke K."/>
            <person name="Gunsalus K."/>
            <person name="Fitch D.H."/>
            <person name="Piano F."/>
        </authorList>
    </citation>
    <scope>NUCLEOTIDE SEQUENCE [LARGE SCALE GENOMIC DNA]</scope>
    <source>
        <strain evidence="1">PF1309</strain>
    </source>
</reference>
<evidence type="ECO:0000313" key="2">
    <source>
        <dbReference type="Proteomes" id="UP000218231"/>
    </source>
</evidence>
<dbReference type="EMBL" id="LIAE01006435">
    <property type="protein sequence ID" value="PAV89621.1"/>
    <property type="molecule type" value="Genomic_DNA"/>
</dbReference>
<evidence type="ECO:0000313" key="1">
    <source>
        <dbReference type="EMBL" id="PAV89621.1"/>
    </source>
</evidence>
<name>A0A2A2LTS3_9BILA</name>
<proteinExistence type="predicted"/>
<dbReference type="Proteomes" id="UP000218231">
    <property type="component" value="Unassembled WGS sequence"/>
</dbReference>
<dbReference type="AlphaFoldDB" id="A0A2A2LTS3"/>
<accession>A0A2A2LTS3</accession>